<evidence type="ECO:0000256" key="1">
    <source>
        <dbReference type="SAM" id="MobiDB-lite"/>
    </source>
</evidence>
<organism evidence="2 3">
    <name type="scientific">Lasiosphaeria hispida</name>
    <dbReference type="NCBI Taxonomy" id="260671"/>
    <lineage>
        <taxon>Eukaryota</taxon>
        <taxon>Fungi</taxon>
        <taxon>Dikarya</taxon>
        <taxon>Ascomycota</taxon>
        <taxon>Pezizomycotina</taxon>
        <taxon>Sordariomycetes</taxon>
        <taxon>Sordariomycetidae</taxon>
        <taxon>Sordariales</taxon>
        <taxon>Lasiosphaeriaceae</taxon>
        <taxon>Lasiosphaeria</taxon>
    </lineage>
</organism>
<proteinExistence type="predicted"/>
<protein>
    <submittedName>
        <fullName evidence="2">Uncharacterized protein</fullName>
    </submittedName>
</protein>
<dbReference type="AlphaFoldDB" id="A0AAJ0HIB3"/>
<gene>
    <name evidence="2" type="ORF">B0T25DRAFT_580940</name>
</gene>
<comment type="caution">
    <text evidence="2">The sequence shown here is derived from an EMBL/GenBank/DDBJ whole genome shotgun (WGS) entry which is preliminary data.</text>
</comment>
<sequence>MADWQESDRPARLARQENNHPTRLPVALPANAYKDIPDSPTPSASLPVSNVDIVIAELRNRSRGRPQVEEEWWCISLSPTQFNTLEARIKAEKDLRRSVKVGDLPTLSLIRYDYFPHLAKFALRMPGIRHEAVLEKFKGYITRQLDIIEQSEDQVAAEFARGLESRGSPKITGEEPGTHYPNASFTHDNVTELGVVVEVSDSQKRNDPKYLVDDYILGFDRLNQLVIGINLEYQQNKEKEARVMV</sequence>
<dbReference type="EMBL" id="JAUIQD010000004">
    <property type="protein sequence ID" value="KAK3353144.1"/>
    <property type="molecule type" value="Genomic_DNA"/>
</dbReference>
<feature type="compositionally biased region" description="Basic and acidic residues" evidence="1">
    <location>
        <begin position="1"/>
        <end position="20"/>
    </location>
</feature>
<feature type="region of interest" description="Disordered" evidence="1">
    <location>
        <begin position="1"/>
        <end position="29"/>
    </location>
</feature>
<evidence type="ECO:0000313" key="3">
    <source>
        <dbReference type="Proteomes" id="UP001275084"/>
    </source>
</evidence>
<reference evidence="2" key="2">
    <citation type="submission" date="2023-06" db="EMBL/GenBank/DDBJ databases">
        <authorList>
            <consortium name="Lawrence Berkeley National Laboratory"/>
            <person name="Haridas S."/>
            <person name="Hensen N."/>
            <person name="Bonometti L."/>
            <person name="Westerberg I."/>
            <person name="Brannstrom I.O."/>
            <person name="Guillou S."/>
            <person name="Cros-Aarteil S."/>
            <person name="Calhoun S."/>
            <person name="Kuo A."/>
            <person name="Mondo S."/>
            <person name="Pangilinan J."/>
            <person name="Riley R."/>
            <person name="Labutti K."/>
            <person name="Andreopoulos B."/>
            <person name="Lipzen A."/>
            <person name="Chen C."/>
            <person name="Yanf M."/>
            <person name="Daum C."/>
            <person name="Ng V."/>
            <person name="Clum A."/>
            <person name="Steindorff A."/>
            <person name="Ohm R."/>
            <person name="Martin F."/>
            <person name="Silar P."/>
            <person name="Natvig D."/>
            <person name="Lalanne C."/>
            <person name="Gautier V."/>
            <person name="Ament-Velasquez S.L."/>
            <person name="Kruys A."/>
            <person name="Hutchinson M.I."/>
            <person name="Powell A.J."/>
            <person name="Barry K."/>
            <person name="Miller A.N."/>
            <person name="Grigoriev I.V."/>
            <person name="Debuchy R."/>
            <person name="Gladieux P."/>
            <person name="Thoren M.H."/>
            <person name="Johannesson H."/>
        </authorList>
    </citation>
    <scope>NUCLEOTIDE SEQUENCE</scope>
    <source>
        <strain evidence="2">CBS 955.72</strain>
    </source>
</reference>
<accession>A0AAJ0HIB3</accession>
<reference evidence="2" key="1">
    <citation type="journal article" date="2023" name="Mol. Phylogenet. Evol.">
        <title>Genome-scale phylogeny and comparative genomics of the fungal order Sordariales.</title>
        <authorList>
            <person name="Hensen N."/>
            <person name="Bonometti L."/>
            <person name="Westerberg I."/>
            <person name="Brannstrom I.O."/>
            <person name="Guillou S."/>
            <person name="Cros-Aarteil S."/>
            <person name="Calhoun S."/>
            <person name="Haridas S."/>
            <person name="Kuo A."/>
            <person name="Mondo S."/>
            <person name="Pangilinan J."/>
            <person name="Riley R."/>
            <person name="LaButti K."/>
            <person name="Andreopoulos B."/>
            <person name="Lipzen A."/>
            <person name="Chen C."/>
            <person name="Yan M."/>
            <person name="Daum C."/>
            <person name="Ng V."/>
            <person name="Clum A."/>
            <person name="Steindorff A."/>
            <person name="Ohm R.A."/>
            <person name="Martin F."/>
            <person name="Silar P."/>
            <person name="Natvig D.O."/>
            <person name="Lalanne C."/>
            <person name="Gautier V."/>
            <person name="Ament-Velasquez S.L."/>
            <person name="Kruys A."/>
            <person name="Hutchinson M.I."/>
            <person name="Powell A.J."/>
            <person name="Barry K."/>
            <person name="Miller A.N."/>
            <person name="Grigoriev I.V."/>
            <person name="Debuchy R."/>
            <person name="Gladieux P."/>
            <person name="Hiltunen Thoren M."/>
            <person name="Johannesson H."/>
        </authorList>
    </citation>
    <scope>NUCLEOTIDE SEQUENCE</scope>
    <source>
        <strain evidence="2">CBS 955.72</strain>
    </source>
</reference>
<name>A0AAJ0HIB3_9PEZI</name>
<evidence type="ECO:0000313" key="2">
    <source>
        <dbReference type="EMBL" id="KAK3353144.1"/>
    </source>
</evidence>
<dbReference type="Proteomes" id="UP001275084">
    <property type="component" value="Unassembled WGS sequence"/>
</dbReference>
<keyword evidence="3" id="KW-1185">Reference proteome</keyword>